<evidence type="ECO:0000313" key="2">
    <source>
        <dbReference type="EMBL" id="CAG8479319.1"/>
    </source>
</evidence>
<feature type="coiled-coil region" evidence="1">
    <location>
        <begin position="61"/>
        <end position="184"/>
    </location>
</feature>
<comment type="caution">
    <text evidence="2">The sequence shown here is derived from an EMBL/GenBank/DDBJ whole genome shotgun (WGS) entry which is preliminary data.</text>
</comment>
<dbReference type="Proteomes" id="UP000789901">
    <property type="component" value="Unassembled WGS sequence"/>
</dbReference>
<gene>
    <name evidence="2" type="ORF">GMARGA_LOCUS1160</name>
</gene>
<sequence>MRKLMLYINLFYILGKSTDLEAKNQQKRNGIIKGKRVALEAEVEQKDEDIKGKLTVIDAENQILRDKVIRIEERYNKYRELTTLYCKSPNIKIPEDVKKILDTLEKNNNDLADRLQDLVSHIQVLKNKAESSESCLPLVESLSHQVTELEAENTMLKKEKTECIVSRRIENNILQENMNELEKQVISKDSIISENEKSYEEKQQYYSNRLRIERVQVIEYLLRRYKKELEQAQSNHNHTLEDQYNSFKVIPNTIKILQCIEELQESINELQNEKNGSLQKNEAILKDTIFVVKKQNQRLSKILKVKEIFEIAIQKYEEAVNNLGYRIEVSGDNEVHLKYLNLEYDSDSDMSICND</sequence>
<organism evidence="2 3">
    <name type="scientific">Gigaspora margarita</name>
    <dbReference type="NCBI Taxonomy" id="4874"/>
    <lineage>
        <taxon>Eukaryota</taxon>
        <taxon>Fungi</taxon>
        <taxon>Fungi incertae sedis</taxon>
        <taxon>Mucoromycota</taxon>
        <taxon>Glomeromycotina</taxon>
        <taxon>Glomeromycetes</taxon>
        <taxon>Diversisporales</taxon>
        <taxon>Gigasporaceae</taxon>
        <taxon>Gigaspora</taxon>
    </lineage>
</organism>
<reference evidence="2 3" key="1">
    <citation type="submission" date="2021-06" db="EMBL/GenBank/DDBJ databases">
        <authorList>
            <person name="Kallberg Y."/>
            <person name="Tangrot J."/>
            <person name="Rosling A."/>
        </authorList>
    </citation>
    <scope>NUCLEOTIDE SEQUENCE [LARGE SCALE GENOMIC DNA]</scope>
    <source>
        <strain evidence="2 3">120-4 pot B 10/14</strain>
    </source>
</reference>
<keyword evidence="1" id="KW-0175">Coiled coil</keyword>
<evidence type="ECO:0000313" key="3">
    <source>
        <dbReference type="Proteomes" id="UP000789901"/>
    </source>
</evidence>
<protein>
    <submittedName>
        <fullName evidence="2">33378_t:CDS:1</fullName>
    </submittedName>
</protein>
<feature type="coiled-coil region" evidence="1">
    <location>
        <begin position="215"/>
        <end position="287"/>
    </location>
</feature>
<keyword evidence="3" id="KW-1185">Reference proteome</keyword>
<accession>A0ABM8VYJ8</accession>
<proteinExistence type="predicted"/>
<dbReference type="EMBL" id="CAJVQB010000276">
    <property type="protein sequence ID" value="CAG8479319.1"/>
    <property type="molecule type" value="Genomic_DNA"/>
</dbReference>
<evidence type="ECO:0000256" key="1">
    <source>
        <dbReference type="SAM" id="Coils"/>
    </source>
</evidence>
<name>A0ABM8VYJ8_GIGMA</name>